<gene>
    <name evidence="3" type="ORF">EV378_6037</name>
</gene>
<dbReference type="PANTHER" id="PTHR43767:SF1">
    <property type="entry name" value="NONRIBOSOMAL PEPTIDE SYNTHASE PES1 (EUROFUNG)-RELATED"/>
    <property type="match status" value="1"/>
</dbReference>
<dbReference type="PANTHER" id="PTHR43767">
    <property type="entry name" value="LONG-CHAIN-FATTY-ACID--COA LIGASE"/>
    <property type="match status" value="1"/>
</dbReference>
<dbReference type="Proteomes" id="UP000295560">
    <property type="component" value="Unassembled WGS sequence"/>
</dbReference>
<evidence type="ECO:0000313" key="4">
    <source>
        <dbReference type="Proteomes" id="UP000295560"/>
    </source>
</evidence>
<accession>A0A4R1HNT1</accession>
<protein>
    <submittedName>
        <fullName evidence="3">Fatty-acyl-CoA synthase</fullName>
    </submittedName>
</protein>
<name>A0A4R1HNT1_PSEEN</name>
<proteinExistence type="predicted"/>
<dbReference type="InterPro" id="IPR020845">
    <property type="entry name" value="AMP-binding_CS"/>
</dbReference>
<dbReference type="InterPro" id="IPR000873">
    <property type="entry name" value="AMP-dep_synth/lig_dom"/>
</dbReference>
<feature type="domain" description="AMP-dependent synthetase/ligase" evidence="1">
    <location>
        <begin position="23"/>
        <end position="383"/>
    </location>
</feature>
<keyword evidence="4" id="KW-1185">Reference proteome</keyword>
<evidence type="ECO:0000313" key="3">
    <source>
        <dbReference type="EMBL" id="TCK22040.1"/>
    </source>
</evidence>
<sequence length="519" mass="54776">MRDPVVATGPRAPRGSLVSHAVADWARATPDRTALAEQGGRRRTYAELDVRTDRLANALLAHGIRPGDRIAVWLGNRVEYLETYLACAKAGLVVVPVNIRFTAEEARFLLEDSGARALVHEGSVAPRVDELGVDLPLCVDVDGAGEPFARFLEAGASVTPPEPDPDDLLVIGYTSGTTGFPKGAELTHRSITHLGLTNALSCRYGLGSVQVFGLSLSFTATVPAHVLPHLAVGGTTVLMEQWDTERVVSQIAAHRADFVIVPGPAIPEFADVVEADPASVRSLRSALHSASKAPPEHLERLVEVIGPRLVEGWGMTENSGGLLTATTERDYVDAVPGIFSSVGRAVPGTAVTVVDEAGEPLPHDGSTVGQLVATTGSAARGYWRRPEASDATFGGGRYRTGDLGTVSPDGYVSVVDRRTDLIVSGGMNVYPSEIERVLAGIDGVVECAVVGAPHERWGHTPVAFVVAPGRTVPELLAHCRRSLAGYKLPTRIEVRDALPRNASGKIVRGALAASLPSSD</sequence>
<evidence type="ECO:0000259" key="1">
    <source>
        <dbReference type="Pfam" id="PF00501"/>
    </source>
</evidence>
<evidence type="ECO:0000259" key="2">
    <source>
        <dbReference type="Pfam" id="PF13193"/>
    </source>
</evidence>
<comment type="caution">
    <text evidence="3">The sequence shown here is derived from an EMBL/GenBank/DDBJ whole genome shotgun (WGS) entry which is preliminary data.</text>
</comment>
<dbReference type="OrthoDB" id="9803968at2"/>
<dbReference type="Pfam" id="PF13193">
    <property type="entry name" value="AMP-binding_C"/>
    <property type="match status" value="1"/>
</dbReference>
<feature type="domain" description="AMP-binding enzyme C-terminal" evidence="2">
    <location>
        <begin position="433"/>
        <end position="505"/>
    </location>
</feature>
<dbReference type="PROSITE" id="PS00455">
    <property type="entry name" value="AMP_BINDING"/>
    <property type="match status" value="1"/>
</dbReference>
<dbReference type="InterPro" id="IPR025110">
    <property type="entry name" value="AMP-bd_C"/>
</dbReference>
<dbReference type="AlphaFoldDB" id="A0A4R1HNT1"/>
<dbReference type="GO" id="GO:0016878">
    <property type="term" value="F:acid-thiol ligase activity"/>
    <property type="evidence" value="ECO:0007669"/>
    <property type="project" value="UniProtKB-ARBA"/>
</dbReference>
<dbReference type="InterPro" id="IPR045851">
    <property type="entry name" value="AMP-bd_C_sf"/>
</dbReference>
<dbReference type="Gene3D" id="3.40.50.12780">
    <property type="entry name" value="N-terminal domain of ligase-like"/>
    <property type="match status" value="1"/>
</dbReference>
<dbReference type="SUPFAM" id="SSF56801">
    <property type="entry name" value="Acetyl-CoA synthetase-like"/>
    <property type="match status" value="1"/>
</dbReference>
<dbReference type="InterPro" id="IPR050237">
    <property type="entry name" value="ATP-dep_AMP-bd_enzyme"/>
</dbReference>
<organism evidence="3 4">
    <name type="scientific">Pseudonocardia endophytica</name>
    <dbReference type="NCBI Taxonomy" id="401976"/>
    <lineage>
        <taxon>Bacteria</taxon>
        <taxon>Bacillati</taxon>
        <taxon>Actinomycetota</taxon>
        <taxon>Actinomycetes</taxon>
        <taxon>Pseudonocardiales</taxon>
        <taxon>Pseudonocardiaceae</taxon>
        <taxon>Pseudonocardia</taxon>
    </lineage>
</organism>
<dbReference type="Pfam" id="PF00501">
    <property type="entry name" value="AMP-binding"/>
    <property type="match status" value="1"/>
</dbReference>
<dbReference type="InterPro" id="IPR042099">
    <property type="entry name" value="ANL_N_sf"/>
</dbReference>
<dbReference type="EMBL" id="SMFZ01000002">
    <property type="protein sequence ID" value="TCK22040.1"/>
    <property type="molecule type" value="Genomic_DNA"/>
</dbReference>
<dbReference type="Gene3D" id="3.30.300.30">
    <property type="match status" value="1"/>
</dbReference>
<reference evidence="3 4" key="1">
    <citation type="submission" date="2019-03" db="EMBL/GenBank/DDBJ databases">
        <title>Sequencing the genomes of 1000 actinobacteria strains.</title>
        <authorList>
            <person name="Klenk H.-P."/>
        </authorList>
    </citation>
    <scope>NUCLEOTIDE SEQUENCE [LARGE SCALE GENOMIC DNA]</scope>
    <source>
        <strain evidence="3 4">DSM 44969</strain>
    </source>
</reference>